<dbReference type="EMBL" id="BGPR01000062">
    <property type="protein sequence ID" value="GBL88853.1"/>
    <property type="molecule type" value="Genomic_DNA"/>
</dbReference>
<dbReference type="OrthoDB" id="6776451at2759"/>
<evidence type="ECO:0000313" key="1">
    <source>
        <dbReference type="EMBL" id="GBL88853.1"/>
    </source>
</evidence>
<reference evidence="1 2" key="1">
    <citation type="journal article" date="2019" name="Sci. Rep.">
        <title>Orb-weaving spider Araneus ventricosus genome elucidates the spidroin gene catalogue.</title>
        <authorList>
            <person name="Kono N."/>
            <person name="Nakamura H."/>
            <person name="Ohtoshi R."/>
            <person name="Moran D.A.P."/>
            <person name="Shinohara A."/>
            <person name="Yoshida Y."/>
            <person name="Fujiwara M."/>
            <person name="Mori M."/>
            <person name="Tomita M."/>
            <person name="Arakawa K."/>
        </authorList>
    </citation>
    <scope>NUCLEOTIDE SEQUENCE [LARGE SCALE GENOMIC DNA]</scope>
</reference>
<dbReference type="AlphaFoldDB" id="A0A4Y2B9X6"/>
<keyword evidence="2" id="KW-1185">Reference proteome</keyword>
<proteinExistence type="predicted"/>
<evidence type="ECO:0000313" key="2">
    <source>
        <dbReference type="Proteomes" id="UP000499080"/>
    </source>
</evidence>
<comment type="caution">
    <text evidence="1">The sequence shown here is derived from an EMBL/GenBank/DDBJ whole genome shotgun (WGS) entry which is preliminary data.</text>
</comment>
<dbReference type="Proteomes" id="UP000499080">
    <property type="component" value="Unassembled WGS sequence"/>
</dbReference>
<organism evidence="1 2">
    <name type="scientific">Araneus ventricosus</name>
    <name type="common">Orbweaver spider</name>
    <name type="synonym">Epeira ventricosa</name>
    <dbReference type="NCBI Taxonomy" id="182803"/>
    <lineage>
        <taxon>Eukaryota</taxon>
        <taxon>Metazoa</taxon>
        <taxon>Ecdysozoa</taxon>
        <taxon>Arthropoda</taxon>
        <taxon>Chelicerata</taxon>
        <taxon>Arachnida</taxon>
        <taxon>Araneae</taxon>
        <taxon>Araneomorphae</taxon>
        <taxon>Entelegynae</taxon>
        <taxon>Araneoidea</taxon>
        <taxon>Araneidae</taxon>
        <taxon>Araneus</taxon>
    </lineage>
</organism>
<protein>
    <submittedName>
        <fullName evidence="1">Uncharacterized protein</fullName>
    </submittedName>
</protein>
<sequence length="122" mass="13441">MPKAGNCLPLLGSVMGGAVGTRIVYLLCLGKKKFPSSGHQIQQNVTYHKHFDKSFVVKRVSSSNDTFRSVSLFLVEKVISADLRAVSSVRKLRSGDLLIEVLSQKQDHQIMELKNLVSIPSS</sequence>
<name>A0A4Y2B9X6_ARAVE</name>
<accession>A0A4Y2B9X6</accession>
<gene>
    <name evidence="1" type="ORF">AVEN_158963_1</name>
</gene>